<reference evidence="1" key="1">
    <citation type="submission" date="2022-08" db="UniProtKB">
        <authorList>
            <consortium name="EnsemblMetazoa"/>
        </authorList>
    </citation>
    <scope>IDENTIFICATION</scope>
    <source>
        <strain evidence="1">Israel</strain>
    </source>
</reference>
<accession>A0A1B0DG00</accession>
<proteinExistence type="predicted"/>
<evidence type="ECO:0000313" key="2">
    <source>
        <dbReference type="Proteomes" id="UP000092462"/>
    </source>
</evidence>
<dbReference type="AlphaFoldDB" id="A0A1B0DG00"/>
<dbReference type="VEuPathDB" id="VectorBase:PPAPM1_012066"/>
<protein>
    <submittedName>
        <fullName evidence="1">Uncharacterized protein</fullName>
    </submittedName>
</protein>
<sequence>MYSLQKTPNKPGYYSQLQDVSDIGFKSWDFIAKESLHTTSVLGFIQRRKWNEQRIREMDNLPVHYTLIYRNPMYNYVSATTFITTASFLAMGGFLAHRLITGEFSFNPEAIETAVAGPLTSDITEVYVMAVFFVLFNLILRITLNRFPLRIYRTGDRFAINQFKPLPHGITENKRKLPQIPDNHVVREWEGIQIVLHCDTLSVSREGRHPDVHD</sequence>
<dbReference type="VEuPathDB" id="VectorBase:PPAI006961"/>
<organism evidence="1 2">
    <name type="scientific">Phlebotomus papatasi</name>
    <name type="common">Sandfly</name>
    <dbReference type="NCBI Taxonomy" id="29031"/>
    <lineage>
        <taxon>Eukaryota</taxon>
        <taxon>Metazoa</taxon>
        <taxon>Ecdysozoa</taxon>
        <taxon>Arthropoda</taxon>
        <taxon>Hexapoda</taxon>
        <taxon>Insecta</taxon>
        <taxon>Pterygota</taxon>
        <taxon>Neoptera</taxon>
        <taxon>Endopterygota</taxon>
        <taxon>Diptera</taxon>
        <taxon>Nematocera</taxon>
        <taxon>Psychodoidea</taxon>
        <taxon>Psychodidae</taxon>
        <taxon>Phlebotomus</taxon>
        <taxon>Phlebotomus</taxon>
    </lineage>
</organism>
<dbReference type="EMBL" id="AJVK01059187">
    <property type="status" value="NOT_ANNOTATED_CDS"/>
    <property type="molecule type" value="Genomic_DNA"/>
</dbReference>
<dbReference type="Proteomes" id="UP000092462">
    <property type="component" value="Unassembled WGS sequence"/>
</dbReference>
<name>A0A1B0DG00_PHLPP</name>
<dbReference type="EnsemblMetazoa" id="PPAI006961-RA">
    <property type="protein sequence ID" value="PPAI006961-PA"/>
    <property type="gene ID" value="PPAI006961"/>
</dbReference>
<keyword evidence="2" id="KW-1185">Reference proteome</keyword>
<evidence type="ECO:0000313" key="1">
    <source>
        <dbReference type="EnsemblMetazoa" id="PPAI006961-PA"/>
    </source>
</evidence>